<keyword evidence="3" id="KW-1185">Reference proteome</keyword>
<dbReference type="Proteomes" id="UP000823749">
    <property type="component" value="Unassembled WGS sequence"/>
</dbReference>
<reference evidence="2" key="1">
    <citation type="submission" date="2020-08" db="EMBL/GenBank/DDBJ databases">
        <title>Plant Genome Project.</title>
        <authorList>
            <person name="Zhang R.-G."/>
        </authorList>
    </citation>
    <scope>NUCLEOTIDE SEQUENCE</scope>
    <source>
        <strain evidence="2">WSP0</strain>
        <tissue evidence="2">Leaf</tissue>
    </source>
</reference>
<dbReference type="AlphaFoldDB" id="A0AAV6HLX7"/>
<evidence type="ECO:0000313" key="2">
    <source>
        <dbReference type="EMBL" id="KAG5512664.1"/>
    </source>
</evidence>
<feature type="signal peptide" evidence="1">
    <location>
        <begin position="1"/>
        <end position="32"/>
    </location>
</feature>
<dbReference type="EMBL" id="JACTNZ010000047">
    <property type="protein sequence ID" value="KAG5512664.1"/>
    <property type="molecule type" value="Genomic_DNA"/>
</dbReference>
<proteinExistence type="predicted"/>
<feature type="chain" id="PRO_5043887934" evidence="1">
    <location>
        <begin position="33"/>
        <end position="187"/>
    </location>
</feature>
<sequence length="187" mass="20930">MGYNTPYLRHLNYHLHLLLLVLALDYLPSTMAIGVSPGWNDDLPGGNSHPVHPNIQKYPYLPLAPANAPNKDQTNMGEQSIDEMNMPYCGAEYQCQCPPSSLIECPLTLEPEAYRQIKKNLGPVIRQRLKELLKKALTVESAIEAAHTIDLLKLLNESSTELNTVRENMQKGAQQLTDAFLKIPEIV</sequence>
<keyword evidence="1" id="KW-0732">Signal</keyword>
<evidence type="ECO:0000313" key="3">
    <source>
        <dbReference type="Proteomes" id="UP000823749"/>
    </source>
</evidence>
<evidence type="ECO:0000256" key="1">
    <source>
        <dbReference type="SAM" id="SignalP"/>
    </source>
</evidence>
<gene>
    <name evidence="2" type="ORF">RHGRI_038950</name>
</gene>
<organism evidence="2 3">
    <name type="scientific">Rhododendron griersonianum</name>
    <dbReference type="NCBI Taxonomy" id="479676"/>
    <lineage>
        <taxon>Eukaryota</taxon>
        <taxon>Viridiplantae</taxon>
        <taxon>Streptophyta</taxon>
        <taxon>Embryophyta</taxon>
        <taxon>Tracheophyta</taxon>
        <taxon>Spermatophyta</taxon>
        <taxon>Magnoliopsida</taxon>
        <taxon>eudicotyledons</taxon>
        <taxon>Gunneridae</taxon>
        <taxon>Pentapetalae</taxon>
        <taxon>asterids</taxon>
        <taxon>Ericales</taxon>
        <taxon>Ericaceae</taxon>
        <taxon>Ericoideae</taxon>
        <taxon>Rhodoreae</taxon>
        <taxon>Rhododendron</taxon>
    </lineage>
</organism>
<name>A0AAV6HLX7_9ERIC</name>
<comment type="caution">
    <text evidence="2">The sequence shown here is derived from an EMBL/GenBank/DDBJ whole genome shotgun (WGS) entry which is preliminary data.</text>
</comment>
<protein>
    <submittedName>
        <fullName evidence="2">Uncharacterized protein</fullName>
    </submittedName>
</protein>
<accession>A0AAV6HLX7</accession>